<dbReference type="Proteomes" id="UP001210528">
    <property type="component" value="Unassembled WGS sequence"/>
</dbReference>
<dbReference type="GO" id="GO:0004386">
    <property type="term" value="F:helicase activity"/>
    <property type="evidence" value="ECO:0007669"/>
    <property type="project" value="UniProtKB-KW"/>
</dbReference>
<feature type="coiled-coil region" evidence="1">
    <location>
        <begin position="420"/>
        <end position="447"/>
    </location>
</feature>
<feature type="compositionally biased region" description="Acidic residues" evidence="2">
    <location>
        <begin position="55"/>
        <end position="66"/>
    </location>
</feature>
<feature type="region of interest" description="Disordered" evidence="2">
    <location>
        <begin position="320"/>
        <end position="339"/>
    </location>
</feature>
<proteinExistence type="predicted"/>
<evidence type="ECO:0000256" key="1">
    <source>
        <dbReference type="SAM" id="Coils"/>
    </source>
</evidence>
<keyword evidence="3" id="KW-0067">ATP-binding</keyword>
<evidence type="ECO:0000313" key="3">
    <source>
        <dbReference type="EMBL" id="MDB2294384.1"/>
    </source>
</evidence>
<feature type="region of interest" description="Disordered" evidence="2">
    <location>
        <begin position="53"/>
        <end position="74"/>
    </location>
</feature>
<feature type="compositionally biased region" description="Low complexity" evidence="2">
    <location>
        <begin position="330"/>
        <end position="339"/>
    </location>
</feature>
<keyword evidence="3" id="KW-0378">Hydrolase</keyword>
<keyword evidence="3" id="KW-0547">Nucleotide-binding</keyword>
<accession>A0ABT4Z885</accession>
<organism evidence="3 4">
    <name type="scientific">Halorubrum ezzemoulense</name>
    <name type="common">Halorubrum chaoviator</name>
    <dbReference type="NCBI Taxonomy" id="337243"/>
    <lineage>
        <taxon>Archaea</taxon>
        <taxon>Methanobacteriati</taxon>
        <taxon>Methanobacteriota</taxon>
        <taxon>Stenosarchaea group</taxon>
        <taxon>Halobacteria</taxon>
        <taxon>Halobacteriales</taxon>
        <taxon>Haloferacaceae</taxon>
        <taxon>Halorubrum</taxon>
    </lineage>
</organism>
<feature type="non-terminal residue" evidence="3">
    <location>
        <position position="892"/>
    </location>
</feature>
<sequence>MATETDSGTKSWADDERIARHLRKTVLKQVRGDIDSRVQRDFPSDRFFAGALAPESEDQLDDADDDLQSKMEPSGLGATVRVRGGQEGDTLTLSVNASVWVRVNPTYEEMVKRDSFVALGDRDEDDEGDSLLPVFERIELNIPPIEIPAHALRTPIRSTPEVIQERASEAFQAAFSNARERAEENYDLYVETEDDDTVPMAALEDEKSFSGYLAERAAEGTPVLPDWHTTLTVEVMDDEENNDDSTIVDFELANDAVQSREDAIYTIRDPTLFEVELELETNGDLEFVPFTFDPLPEDFRYNRDLWGHGRNCTVTAPERNDQQVDEEGVPPGRRAPAAAPTANRLETQYIPEYRQLVYESADREVDARFEALSDLEDGGFDVLDDVATEMRTYLHEEYDAALEQYRKRDDWDDNPETGDLADFNEDRDAFEREIQRFERGVQCLRQHSETVGRAFELMNEAMDRMHEFSGWRLFQLVFILMEVPDVASREYDAWADVDWRDNTTEDRAEDADSALDIVDVLWFPTGGGKTEAFLGVAVWSMFFDRLRGKNFGVTAWTKFPLRLLSLQQFQRMTETVMYADLVRREQSDIGSHPSRPFSMGYLVGKANTPNALTGYDNNNHQRYQGQSGESLRQEAKVVPSCPVCGADVEVQVTEDDHRLTHCCTASSFDCPWQSRSLESSETYGEEELPVHVVDNELYRYAPTLLAGTIDKITAIGYQRKFAHLITGEMDLECPIHGFASLDECTEKYGCPIDQDEFSDMARPVEPYDPAPSLMVPDELHLLEESMGSFDGHYETGVAELQELVEAGTTKVIAPTATITGFEDQVHNLFMRPAERFPSPGPYLRENFYAQERAESQRYYIGLVPHGKTHINSIIDLLFYYHREVQNLFRKAL</sequence>
<keyword evidence="3" id="KW-0347">Helicase</keyword>
<dbReference type="RefSeq" id="WP_271970749.1">
    <property type="nucleotide sequence ID" value="NZ_JAQLUK010000102.1"/>
</dbReference>
<gene>
    <name evidence="3" type="ORF">PM085_19435</name>
</gene>
<comment type="caution">
    <text evidence="3">The sequence shown here is derived from an EMBL/GenBank/DDBJ whole genome shotgun (WGS) entry which is preliminary data.</text>
</comment>
<evidence type="ECO:0000313" key="4">
    <source>
        <dbReference type="Proteomes" id="UP001210528"/>
    </source>
</evidence>
<keyword evidence="1" id="KW-0175">Coiled coil</keyword>
<keyword evidence="4" id="KW-1185">Reference proteome</keyword>
<name>A0ABT4Z885_HALEZ</name>
<protein>
    <submittedName>
        <fullName evidence="3">Helicase</fullName>
    </submittedName>
</protein>
<dbReference type="EMBL" id="JAQLUK010000102">
    <property type="protein sequence ID" value="MDB2294384.1"/>
    <property type="molecule type" value="Genomic_DNA"/>
</dbReference>
<evidence type="ECO:0000256" key="2">
    <source>
        <dbReference type="SAM" id="MobiDB-lite"/>
    </source>
</evidence>
<reference evidence="3 4" key="1">
    <citation type="submission" date="2023-01" db="EMBL/GenBank/DDBJ databases">
        <title>Halorubrum ezzemoulense from Santa Pola, Spain.</title>
        <authorList>
            <person name="Feng Y."/>
            <person name="Louyakis A.S."/>
            <person name="Gogarten J.P."/>
        </authorList>
    </citation>
    <scope>NUCLEOTIDE SEQUENCE [LARGE SCALE GENOMIC DNA]</scope>
    <source>
        <strain evidence="3 4">AMM015</strain>
    </source>
</reference>